<dbReference type="PANTHER" id="PTHR15260">
    <property type="entry name" value="SARCOSPAN"/>
    <property type="match status" value="1"/>
</dbReference>
<evidence type="ECO:0000256" key="2">
    <source>
        <dbReference type="ARBA" id="ARBA00022692"/>
    </source>
</evidence>
<dbReference type="Ensembl" id="ENSCCRT00010004821.1">
    <property type="protein sequence ID" value="ENSCCRP00010004475.1"/>
    <property type="gene ID" value="ENSCCRG00010001829.1"/>
</dbReference>
<reference evidence="7" key="1">
    <citation type="submission" date="2025-08" db="UniProtKB">
        <authorList>
            <consortium name="Ensembl"/>
        </authorList>
    </citation>
    <scope>IDENTIFICATION</scope>
</reference>
<gene>
    <name evidence="7" type="primary">LOC109081621</name>
</gene>
<feature type="region of interest" description="Disordered" evidence="5">
    <location>
        <begin position="1"/>
        <end position="27"/>
    </location>
</feature>
<evidence type="ECO:0000256" key="4">
    <source>
        <dbReference type="ARBA" id="ARBA00023136"/>
    </source>
</evidence>
<feature type="transmembrane region" description="Helical" evidence="6">
    <location>
        <begin position="46"/>
        <end position="69"/>
    </location>
</feature>
<keyword evidence="3 6" id="KW-1133">Transmembrane helix</keyword>
<feature type="transmembrane region" description="Helical" evidence="6">
    <location>
        <begin position="81"/>
        <end position="103"/>
    </location>
</feature>
<feature type="transmembrane region" description="Helical" evidence="6">
    <location>
        <begin position="187"/>
        <end position="209"/>
    </location>
</feature>
<protein>
    <submittedName>
        <fullName evidence="7">Sarcospan-like</fullName>
    </submittedName>
</protein>
<keyword evidence="4 6" id="KW-0472">Membrane</keyword>
<dbReference type="Proteomes" id="UP000694427">
    <property type="component" value="Unplaced"/>
</dbReference>
<evidence type="ECO:0000256" key="6">
    <source>
        <dbReference type="SAM" id="Phobius"/>
    </source>
</evidence>
<dbReference type="InterPro" id="IPR030429">
    <property type="entry name" value="Sarcospan"/>
</dbReference>
<evidence type="ECO:0000313" key="7">
    <source>
        <dbReference type="Ensembl" id="ENSCCRP00010004475.1"/>
    </source>
</evidence>
<proteinExistence type="predicted"/>
<dbReference type="AlphaFoldDB" id="A0A8C1GBH9"/>
<evidence type="ECO:0000256" key="1">
    <source>
        <dbReference type="ARBA" id="ARBA00004141"/>
    </source>
</evidence>
<dbReference type="GO" id="GO:0042383">
    <property type="term" value="C:sarcolemma"/>
    <property type="evidence" value="ECO:0007669"/>
    <property type="project" value="TreeGrafter"/>
</dbReference>
<dbReference type="GO" id="GO:0016010">
    <property type="term" value="C:dystrophin-associated glycoprotein complex"/>
    <property type="evidence" value="ECO:0007669"/>
    <property type="project" value="InterPro"/>
</dbReference>
<comment type="subcellular location">
    <subcellularLocation>
        <location evidence="1">Membrane</location>
        <topology evidence="1">Multi-pass membrane protein</topology>
    </subcellularLocation>
</comment>
<evidence type="ECO:0000256" key="5">
    <source>
        <dbReference type="SAM" id="MobiDB-lite"/>
    </source>
</evidence>
<organism evidence="7 8">
    <name type="scientific">Cyprinus carpio</name>
    <name type="common">Common carp</name>
    <dbReference type="NCBI Taxonomy" id="7962"/>
    <lineage>
        <taxon>Eukaryota</taxon>
        <taxon>Metazoa</taxon>
        <taxon>Chordata</taxon>
        <taxon>Craniata</taxon>
        <taxon>Vertebrata</taxon>
        <taxon>Euteleostomi</taxon>
        <taxon>Actinopterygii</taxon>
        <taxon>Neopterygii</taxon>
        <taxon>Teleostei</taxon>
        <taxon>Ostariophysi</taxon>
        <taxon>Cypriniformes</taxon>
        <taxon>Cyprinidae</taxon>
        <taxon>Cyprininae</taxon>
        <taxon>Cyprinus</taxon>
    </lineage>
</organism>
<accession>A0A8C1GBH9</accession>
<name>A0A8C1GBH9_CYPCA</name>
<sequence length="248" mass="26969">MGSGTSPMGSAGGGSANASKEKKGRAETGGPVLEEAQKCCGCRFPLLVALLQLLLGIAVAAVAFLMVAISSSLLARETPHWAGIIMIVVSLLGFILFCITRVPDERASAQFIVKLLYFFLCTMGLVISAVVITFQCYHYALTYSYSCKEMGEHCMCTLDPEDPIARTFSYSGVTDCSAIVSTLPMYYLLQMVLNLAQAIVCLVGAFLIWKHRSAKVSMITPKMRFNTMMMTMKKNKRSYTTRAGNMGS</sequence>
<dbReference type="InterPro" id="IPR007237">
    <property type="entry name" value="CD20-like"/>
</dbReference>
<keyword evidence="2 6" id="KW-0812">Transmembrane</keyword>
<reference evidence="7" key="2">
    <citation type="submission" date="2025-09" db="UniProtKB">
        <authorList>
            <consortium name="Ensembl"/>
        </authorList>
    </citation>
    <scope>IDENTIFICATION</scope>
</reference>
<dbReference type="OMA" id="CKEMGEH"/>
<dbReference type="Pfam" id="PF04103">
    <property type="entry name" value="CD20"/>
    <property type="match status" value="1"/>
</dbReference>
<keyword evidence="8" id="KW-1185">Reference proteome</keyword>
<evidence type="ECO:0000256" key="3">
    <source>
        <dbReference type="ARBA" id="ARBA00022989"/>
    </source>
</evidence>
<feature type="transmembrane region" description="Helical" evidence="6">
    <location>
        <begin position="115"/>
        <end position="140"/>
    </location>
</feature>
<evidence type="ECO:0000313" key="8">
    <source>
        <dbReference type="Proteomes" id="UP000694427"/>
    </source>
</evidence>
<dbReference type="PANTHER" id="PTHR15260:SF1">
    <property type="entry name" value="SARCOSPAN"/>
    <property type="match status" value="1"/>
</dbReference>